<dbReference type="InterPro" id="IPR039556">
    <property type="entry name" value="ICL/PEPM"/>
</dbReference>
<dbReference type="AlphaFoldDB" id="A0A0R2BGT4"/>
<sequence>MTKADRMRAAFKQMCFSGDLVNLVVAPDALSAKIAERTGFKAIFQAGYATSANKLAQPDRGIADFGLMSNSAREIINAVNIPVFIDADTGYGDEQNIARLVRVYESMGAAGLFIEDQTWPKRCGHMDGKTIVPEDVMINKLKAAVDARQHDDFLIMSRTDAYAVTGLQSAIDRSRHYHEAGADLVFVEAPKTKADMQKVADSFPDVPVMANMIENGKTPLMTNEEIHEMGFSIAVHPNVLVYTETFATERLLKDMVTLGTTKNQMDQMVTFPQFNKFIGLDDINALEQKYATAPIKL</sequence>
<dbReference type="RefSeq" id="WP_054759724.1">
    <property type="nucleotide sequence ID" value="NZ_AYYR01000054.1"/>
</dbReference>
<dbReference type="PROSITE" id="PS00161">
    <property type="entry name" value="ISOCITRATE_LYASE"/>
    <property type="match status" value="1"/>
</dbReference>
<reference evidence="1 2" key="1">
    <citation type="journal article" date="2015" name="Genome Announc.">
        <title>Expanding the biotechnology potential of lactobacilli through comparative genomics of 213 strains and associated genera.</title>
        <authorList>
            <person name="Sun Z."/>
            <person name="Harris H.M."/>
            <person name="McCann A."/>
            <person name="Guo C."/>
            <person name="Argimon S."/>
            <person name="Zhang W."/>
            <person name="Yang X."/>
            <person name="Jeffery I.B."/>
            <person name="Cooney J.C."/>
            <person name="Kagawa T.F."/>
            <person name="Liu W."/>
            <person name="Song Y."/>
            <person name="Salvetti E."/>
            <person name="Wrobel A."/>
            <person name="Rasinkangas P."/>
            <person name="Parkhill J."/>
            <person name="Rea M.C."/>
            <person name="O'Sullivan O."/>
            <person name="Ritari J."/>
            <person name="Douillard F.P."/>
            <person name="Paul Ross R."/>
            <person name="Yang R."/>
            <person name="Briner A.E."/>
            <person name="Felis G.E."/>
            <person name="de Vos W.M."/>
            <person name="Barrangou R."/>
            <person name="Klaenhammer T.R."/>
            <person name="Caufield P.W."/>
            <person name="Cui Y."/>
            <person name="Zhang H."/>
            <person name="O'Toole P.W."/>
        </authorList>
    </citation>
    <scope>NUCLEOTIDE SEQUENCE [LARGE SCALE GENOMIC DNA]</scope>
    <source>
        <strain evidence="1 2">DSM 20515</strain>
    </source>
</reference>
<proteinExistence type="predicted"/>
<dbReference type="PANTHER" id="PTHR42905:SF5">
    <property type="entry name" value="CARBOXYVINYL-CARBOXYPHOSPHONATE PHOSPHORYLMUTASE, CHLOROPLASTIC"/>
    <property type="match status" value="1"/>
</dbReference>
<name>A0A0R2BGT4_SECCO</name>
<dbReference type="EMBL" id="AYYR01000054">
    <property type="protein sequence ID" value="KRM75238.1"/>
    <property type="molecule type" value="Genomic_DNA"/>
</dbReference>
<dbReference type="SUPFAM" id="SSF51621">
    <property type="entry name" value="Phosphoenolpyruvate/pyruvate domain"/>
    <property type="match status" value="1"/>
</dbReference>
<dbReference type="Proteomes" id="UP000051845">
    <property type="component" value="Unassembled WGS sequence"/>
</dbReference>
<organism evidence="1 2">
    <name type="scientific">Secundilactobacillus collinoides DSM 20515 = JCM 1123</name>
    <dbReference type="NCBI Taxonomy" id="1423733"/>
    <lineage>
        <taxon>Bacteria</taxon>
        <taxon>Bacillati</taxon>
        <taxon>Bacillota</taxon>
        <taxon>Bacilli</taxon>
        <taxon>Lactobacillales</taxon>
        <taxon>Lactobacillaceae</taxon>
        <taxon>Secundilactobacillus</taxon>
    </lineage>
</organism>
<dbReference type="Pfam" id="PF13714">
    <property type="entry name" value="PEP_mutase"/>
    <property type="match status" value="1"/>
</dbReference>
<dbReference type="InterPro" id="IPR018523">
    <property type="entry name" value="Isocitrate_lyase_ph_CS"/>
</dbReference>
<evidence type="ECO:0000313" key="1">
    <source>
        <dbReference type="EMBL" id="KRM75238.1"/>
    </source>
</evidence>
<dbReference type="CDD" id="cd00377">
    <property type="entry name" value="ICL_PEPM"/>
    <property type="match status" value="1"/>
</dbReference>
<dbReference type="Gene3D" id="3.20.20.60">
    <property type="entry name" value="Phosphoenolpyruvate-binding domains"/>
    <property type="match status" value="1"/>
</dbReference>
<dbReference type="InterPro" id="IPR040442">
    <property type="entry name" value="Pyrv_kinase-like_dom_sf"/>
</dbReference>
<dbReference type="PANTHER" id="PTHR42905">
    <property type="entry name" value="PHOSPHOENOLPYRUVATE CARBOXYLASE"/>
    <property type="match status" value="1"/>
</dbReference>
<evidence type="ECO:0000313" key="2">
    <source>
        <dbReference type="Proteomes" id="UP000051845"/>
    </source>
</evidence>
<comment type="caution">
    <text evidence="1">The sequence shown here is derived from an EMBL/GenBank/DDBJ whole genome shotgun (WGS) entry which is preliminary data.</text>
</comment>
<protein>
    <submittedName>
        <fullName evidence="1">Carboxyvinyl-carboxyphosphonate phosphorylmutase</fullName>
    </submittedName>
</protein>
<dbReference type="PATRIC" id="fig|1423733.4.peg.2537"/>
<dbReference type="InterPro" id="IPR015813">
    <property type="entry name" value="Pyrv/PenolPyrv_kinase-like_dom"/>
</dbReference>
<dbReference type="GO" id="GO:0016833">
    <property type="term" value="F:oxo-acid-lyase activity"/>
    <property type="evidence" value="ECO:0007669"/>
    <property type="project" value="UniProtKB-ARBA"/>
</dbReference>
<gene>
    <name evidence="1" type="ORF">FC82_GL002423</name>
</gene>
<dbReference type="STRING" id="33960.TY91_14895"/>
<accession>A0A0R2BGT4</accession>